<evidence type="ECO:0000256" key="6">
    <source>
        <dbReference type="ARBA" id="ARBA00034482"/>
    </source>
</evidence>
<evidence type="ECO:0000256" key="1">
    <source>
        <dbReference type="ARBA" id="ARBA00004236"/>
    </source>
</evidence>
<evidence type="ECO:0000256" key="3">
    <source>
        <dbReference type="ARBA" id="ARBA00022475"/>
    </source>
</evidence>
<accession>A0A2P5YX79</accession>
<feature type="region of interest" description="Disordered" evidence="7">
    <location>
        <begin position="1"/>
        <end position="44"/>
    </location>
</feature>
<evidence type="ECO:0008006" key="10">
    <source>
        <dbReference type="Google" id="ProtNLM"/>
    </source>
</evidence>
<proteinExistence type="inferred from homology"/>
<comment type="similarity">
    <text evidence="6">Belongs to the Hyccin family.</text>
</comment>
<dbReference type="GO" id="GO:0046854">
    <property type="term" value="P:phosphatidylinositol phosphate biosynthetic process"/>
    <property type="evidence" value="ECO:0007669"/>
    <property type="project" value="TreeGrafter"/>
</dbReference>
<gene>
    <name evidence="8" type="ORF">GOBAR_AA00336</name>
</gene>
<dbReference type="PANTHER" id="PTHR31220:SF1">
    <property type="entry name" value="GH21176P"/>
    <property type="match status" value="1"/>
</dbReference>
<comment type="subcellular location">
    <subcellularLocation>
        <location evidence="1">Cell membrane</location>
    </subcellularLocation>
    <subcellularLocation>
        <location evidence="2">Cytoplasm</location>
        <location evidence="2">Cytosol</location>
    </subcellularLocation>
</comment>
<dbReference type="GO" id="GO:0072659">
    <property type="term" value="P:protein localization to plasma membrane"/>
    <property type="evidence" value="ECO:0007669"/>
    <property type="project" value="TreeGrafter"/>
</dbReference>
<feature type="compositionally biased region" description="Low complexity" evidence="7">
    <location>
        <begin position="8"/>
        <end position="38"/>
    </location>
</feature>
<evidence type="ECO:0000256" key="2">
    <source>
        <dbReference type="ARBA" id="ARBA00004514"/>
    </source>
</evidence>
<dbReference type="Pfam" id="PF09790">
    <property type="entry name" value="Hyccin"/>
    <property type="match status" value="1"/>
</dbReference>
<evidence type="ECO:0000313" key="8">
    <source>
        <dbReference type="EMBL" id="PPS20210.1"/>
    </source>
</evidence>
<dbReference type="InterPro" id="IPR018619">
    <property type="entry name" value="Hyccin"/>
</dbReference>
<reference evidence="8 9" key="1">
    <citation type="submission" date="2015-01" db="EMBL/GenBank/DDBJ databases">
        <title>Genome of allotetraploid Gossypium barbadense reveals genomic plasticity and fiber elongation in cotton evolution.</title>
        <authorList>
            <person name="Chen X."/>
            <person name="Liu X."/>
            <person name="Zhao B."/>
            <person name="Zheng H."/>
            <person name="Hu Y."/>
            <person name="Lu G."/>
            <person name="Yang C."/>
            <person name="Chen J."/>
            <person name="Shan C."/>
            <person name="Zhang L."/>
            <person name="Zhou Y."/>
            <person name="Wang L."/>
            <person name="Guo W."/>
            <person name="Bai Y."/>
            <person name="Ruan J."/>
            <person name="Shangguan X."/>
            <person name="Mao Y."/>
            <person name="Jiang J."/>
            <person name="Zhu Y."/>
            <person name="Lei J."/>
            <person name="Kang H."/>
            <person name="Chen S."/>
            <person name="He X."/>
            <person name="Wang R."/>
            <person name="Wang Y."/>
            <person name="Chen J."/>
            <person name="Wang L."/>
            <person name="Yu S."/>
            <person name="Wang B."/>
            <person name="Wei J."/>
            <person name="Song S."/>
            <person name="Lu X."/>
            <person name="Gao Z."/>
            <person name="Gu W."/>
            <person name="Deng X."/>
            <person name="Ma D."/>
            <person name="Wang S."/>
            <person name="Liang W."/>
            <person name="Fang L."/>
            <person name="Cai C."/>
            <person name="Zhu X."/>
            <person name="Zhou B."/>
            <person name="Zhang Y."/>
            <person name="Chen Z."/>
            <person name="Xu S."/>
            <person name="Zhu R."/>
            <person name="Wang S."/>
            <person name="Zhang T."/>
            <person name="Zhao G."/>
        </authorList>
    </citation>
    <scope>NUCLEOTIDE SEQUENCE [LARGE SCALE GENOMIC DNA]</scope>
    <source>
        <strain evidence="9">cv. Xinhai21</strain>
        <tissue evidence="8">Leaf</tissue>
    </source>
</reference>
<evidence type="ECO:0000313" key="9">
    <source>
        <dbReference type="Proteomes" id="UP000239757"/>
    </source>
</evidence>
<dbReference type="PANTHER" id="PTHR31220">
    <property type="entry name" value="HYCCIN RELATED"/>
    <property type="match status" value="1"/>
</dbReference>
<evidence type="ECO:0000256" key="5">
    <source>
        <dbReference type="ARBA" id="ARBA00023136"/>
    </source>
</evidence>
<organism evidence="8 9">
    <name type="scientific">Gossypium barbadense</name>
    <name type="common">Sea Island cotton</name>
    <name type="synonym">Hibiscus barbadensis</name>
    <dbReference type="NCBI Taxonomy" id="3634"/>
    <lineage>
        <taxon>Eukaryota</taxon>
        <taxon>Viridiplantae</taxon>
        <taxon>Streptophyta</taxon>
        <taxon>Embryophyta</taxon>
        <taxon>Tracheophyta</taxon>
        <taxon>Spermatophyta</taxon>
        <taxon>Magnoliopsida</taxon>
        <taxon>eudicotyledons</taxon>
        <taxon>Gunneridae</taxon>
        <taxon>Pentapetalae</taxon>
        <taxon>rosids</taxon>
        <taxon>malvids</taxon>
        <taxon>Malvales</taxon>
        <taxon>Malvaceae</taxon>
        <taxon>Malvoideae</taxon>
        <taxon>Gossypium</taxon>
    </lineage>
</organism>
<feature type="region of interest" description="Disordered" evidence="7">
    <location>
        <begin position="189"/>
        <end position="215"/>
    </location>
</feature>
<keyword evidence="5" id="KW-0472">Membrane</keyword>
<protein>
    <recommendedName>
        <fullName evidence="10">Hyccin</fullName>
    </recommendedName>
</protein>
<dbReference type="OrthoDB" id="18937at2759"/>
<dbReference type="GO" id="GO:0005886">
    <property type="term" value="C:plasma membrane"/>
    <property type="evidence" value="ECO:0007669"/>
    <property type="project" value="UniProtKB-SubCell"/>
</dbReference>
<keyword evidence="3" id="KW-1003">Cell membrane</keyword>
<dbReference type="AlphaFoldDB" id="A0A2P5YX79"/>
<dbReference type="Proteomes" id="UP000239757">
    <property type="component" value="Unassembled WGS sequence"/>
</dbReference>
<feature type="compositionally biased region" description="Basic and acidic residues" evidence="7">
    <location>
        <begin position="286"/>
        <end position="295"/>
    </location>
</feature>
<evidence type="ECO:0000256" key="7">
    <source>
        <dbReference type="SAM" id="MobiDB-lite"/>
    </source>
</evidence>
<dbReference type="EMBL" id="KZ662710">
    <property type="protein sequence ID" value="PPS20210.1"/>
    <property type="molecule type" value="Genomic_DNA"/>
</dbReference>
<feature type="region of interest" description="Disordered" evidence="7">
    <location>
        <begin position="276"/>
        <end position="311"/>
    </location>
</feature>
<keyword evidence="4" id="KW-0963">Cytoplasm</keyword>
<sequence length="501" mass="54670">MDFPHNHSTNSLSPSSSSTSSSTARQPPPSSTTTTTATDNDPMHSWWESVSKQRSRILSLSYLLPSDGTTLSSLADSDRPALSLLSSPAAYSLISSALSSPTSGSGSDPLCQWLYETFQSSDPHLRLLVHSFLPILSGTYLSRIHTSDSSSLPSLSGFEAVLLAVYSSEVKSRSGKPLLVQIPDLSQPSLYHAPRNKPADDRSRQSVGVLSPPLEPHLDVKSTKRAVIVGTALDCYYKQVFQMPAWSKLDFCAFAAAWAGQDCPCRTKLDGDDHDNHESGNGNSNGHDHFFRKDSGFSNGRRSRDGDDVGSEDDVIKDVVVEMDNLGINKEDAENLEKKGVRIPLPWELLRPVVKILGHCLFGPSNSQDVKDAASIAIRCLYARASHDLAPQAILALQSLIRLDKSARAAAKAAATVVANAPSNANTPSKAKKPEILWFPSDFKVCLCRLRQMLGFVVRLLSSYITTSLSVDCGIIAYDRFFDFLSSVMSWVHYEMMRCTP</sequence>
<name>A0A2P5YX79_GOSBA</name>
<evidence type="ECO:0000256" key="4">
    <source>
        <dbReference type="ARBA" id="ARBA00022490"/>
    </source>
</evidence>
<dbReference type="GO" id="GO:0005829">
    <property type="term" value="C:cytosol"/>
    <property type="evidence" value="ECO:0007669"/>
    <property type="project" value="UniProtKB-SubCell"/>
</dbReference>